<dbReference type="NCBIfam" id="TIGR00270">
    <property type="entry name" value="multiprotein bridging factor aMBF1"/>
    <property type="match status" value="1"/>
</dbReference>
<evidence type="ECO:0000259" key="2">
    <source>
        <dbReference type="PROSITE" id="PS50943"/>
    </source>
</evidence>
<dbReference type="InterPro" id="IPR004451">
    <property type="entry name" value="MJ0586"/>
</dbReference>
<dbReference type="AlphaFoldDB" id="A0A166BKX8"/>
<dbReference type="SUPFAM" id="SSF47413">
    <property type="entry name" value="lambda repressor-like DNA-binding domains"/>
    <property type="match status" value="1"/>
</dbReference>
<dbReference type="SMART" id="SM00530">
    <property type="entry name" value="HTH_XRE"/>
    <property type="match status" value="1"/>
</dbReference>
<dbReference type="CDD" id="cd00093">
    <property type="entry name" value="HTH_XRE"/>
    <property type="match status" value="1"/>
</dbReference>
<dbReference type="PATRIC" id="fig|55758.3.peg.1174"/>
<name>A0A166BKX8_9EURY</name>
<dbReference type="InterPro" id="IPR001387">
    <property type="entry name" value="Cro/C1-type_HTH"/>
</dbReference>
<evidence type="ECO:0000313" key="3">
    <source>
        <dbReference type="EMBL" id="KZX13503.1"/>
    </source>
</evidence>
<accession>A0A166BKX8</accession>
<feature type="region of interest" description="Disordered" evidence="1">
    <location>
        <begin position="46"/>
        <end position="74"/>
    </location>
</feature>
<feature type="domain" description="HTH cro/C1-type" evidence="2">
    <location>
        <begin position="83"/>
        <end position="141"/>
    </location>
</feature>
<evidence type="ECO:0000256" key="1">
    <source>
        <dbReference type="SAM" id="MobiDB-lite"/>
    </source>
</evidence>
<feature type="compositionally biased region" description="Polar residues" evidence="1">
    <location>
        <begin position="48"/>
        <end position="66"/>
    </location>
</feature>
<dbReference type="Pfam" id="PF01381">
    <property type="entry name" value="HTH_3"/>
    <property type="match status" value="1"/>
</dbReference>
<reference evidence="3 4" key="1">
    <citation type="submission" date="2016-04" db="EMBL/GenBank/DDBJ databases">
        <title>Genome sequence of Methanobrevibacter filiformis DSM 11501.</title>
        <authorList>
            <person name="Poehlein A."/>
            <person name="Seedorf H."/>
            <person name="Daniel R."/>
        </authorList>
    </citation>
    <scope>NUCLEOTIDE SEQUENCE [LARGE SCALE GENOMIC DNA]</scope>
    <source>
        <strain evidence="3 4">DSM 11501</strain>
    </source>
</reference>
<dbReference type="EMBL" id="LWMT01000203">
    <property type="protein sequence ID" value="KZX13503.1"/>
    <property type="molecule type" value="Genomic_DNA"/>
</dbReference>
<dbReference type="PROSITE" id="PS50943">
    <property type="entry name" value="HTH_CROC1"/>
    <property type="match status" value="1"/>
</dbReference>
<dbReference type="Gene3D" id="1.10.260.40">
    <property type="entry name" value="lambda repressor-like DNA-binding domains"/>
    <property type="match status" value="1"/>
</dbReference>
<dbReference type="Proteomes" id="UP000077066">
    <property type="component" value="Unassembled WGS sequence"/>
</dbReference>
<dbReference type="GO" id="GO:0003677">
    <property type="term" value="F:DNA binding"/>
    <property type="evidence" value="ECO:0007669"/>
    <property type="project" value="InterPro"/>
</dbReference>
<evidence type="ECO:0000313" key="4">
    <source>
        <dbReference type="Proteomes" id="UP000077066"/>
    </source>
</evidence>
<dbReference type="OrthoDB" id="11138at2157"/>
<gene>
    <name evidence="3" type="ORF">MBFIL_10250</name>
</gene>
<dbReference type="RefSeq" id="WP_066972157.1">
    <property type="nucleotide sequence ID" value="NZ_LWMT01000203.1"/>
</dbReference>
<dbReference type="STRING" id="55758.MBFIL_10250"/>
<dbReference type="InterPro" id="IPR010982">
    <property type="entry name" value="Lambda_DNA-bd_dom_sf"/>
</dbReference>
<protein>
    <submittedName>
        <fullName evidence="3">Transcription factor</fullName>
    </submittedName>
</protein>
<comment type="caution">
    <text evidence="3">The sequence shown here is derived from an EMBL/GenBank/DDBJ whole genome shotgun (WGS) entry which is preliminary data.</text>
</comment>
<organism evidence="3 4">
    <name type="scientific">Methanobrevibacter filiformis</name>
    <dbReference type="NCBI Taxonomy" id="55758"/>
    <lineage>
        <taxon>Archaea</taxon>
        <taxon>Methanobacteriati</taxon>
        <taxon>Methanobacteriota</taxon>
        <taxon>Methanomada group</taxon>
        <taxon>Methanobacteria</taxon>
        <taxon>Methanobacteriales</taxon>
        <taxon>Methanobacteriaceae</taxon>
        <taxon>Methanobrevibacter</taxon>
    </lineage>
</organism>
<keyword evidence="4" id="KW-1185">Reference proteome</keyword>
<proteinExistence type="predicted"/>
<sequence>MRCEICGETINGTPLKTKIDGSVMDVCENCAKFGRIQKTPAVRKPISNIKSKNPQKSNISRPNTNQRRNEPTEELVEEYDSIIREKREHLRLSREDLSKKLNEKASVLSRIENGKMIPDLKLAKKLENILKIDLIEKVNDFDLESMKNNMSSTPTLGDIVKIKKK</sequence>